<dbReference type="RefSeq" id="WP_089835632.1">
    <property type="nucleotide sequence ID" value="NZ_FOZL01000001.1"/>
</dbReference>
<evidence type="ECO:0000256" key="1">
    <source>
        <dbReference type="SAM" id="SignalP"/>
    </source>
</evidence>
<proteinExistence type="predicted"/>
<protein>
    <recommendedName>
        <fullName evidence="4">Opacity protein</fullName>
    </recommendedName>
</protein>
<sequence>MTNKTTQHSLRISTLHLGLAMALAFAPSAFAQTAPTFALASVELPDAPGMTSRTEAPAGVSSSLALGESPQSSASYISARTPSMASHTDKYIEPGESAPSLSMGNKFALGFKDAFSLSSFGGWVVAAGYSQVTNGSPNYGTNATAFGKRFGAAVARASSEGVFSDSIMASVTREDPRYYRMGPGHNVIRRLGYAVTRTLITRTDSGHVSPNIALLGGNLGGSYLTKAYYPDLNTSNTEVLKTFGGSIGGSALGFAVSEFFPNINFFSFHKHND</sequence>
<dbReference type="AlphaFoldDB" id="A0A1I6L1B9"/>
<evidence type="ECO:0000313" key="3">
    <source>
        <dbReference type="Proteomes" id="UP000199024"/>
    </source>
</evidence>
<dbReference type="OrthoDB" id="114100at2"/>
<keyword evidence="1" id="KW-0732">Signal</keyword>
<feature type="signal peptide" evidence="1">
    <location>
        <begin position="1"/>
        <end position="31"/>
    </location>
</feature>
<evidence type="ECO:0008006" key="4">
    <source>
        <dbReference type="Google" id="ProtNLM"/>
    </source>
</evidence>
<organism evidence="2 3">
    <name type="scientific">Granulicella pectinivorans</name>
    <dbReference type="NCBI Taxonomy" id="474950"/>
    <lineage>
        <taxon>Bacteria</taxon>
        <taxon>Pseudomonadati</taxon>
        <taxon>Acidobacteriota</taxon>
        <taxon>Terriglobia</taxon>
        <taxon>Terriglobales</taxon>
        <taxon>Acidobacteriaceae</taxon>
        <taxon>Granulicella</taxon>
    </lineage>
</organism>
<evidence type="ECO:0000313" key="2">
    <source>
        <dbReference type="EMBL" id="SFR97245.1"/>
    </source>
</evidence>
<reference evidence="2 3" key="1">
    <citation type="submission" date="2016-10" db="EMBL/GenBank/DDBJ databases">
        <authorList>
            <person name="de Groot N.N."/>
        </authorList>
    </citation>
    <scope>NUCLEOTIDE SEQUENCE [LARGE SCALE GENOMIC DNA]</scope>
    <source>
        <strain evidence="2 3">DSM 21001</strain>
    </source>
</reference>
<keyword evidence="3" id="KW-1185">Reference proteome</keyword>
<name>A0A1I6L1B9_9BACT</name>
<accession>A0A1I6L1B9</accession>
<dbReference type="EMBL" id="FOZL01000001">
    <property type="protein sequence ID" value="SFR97245.1"/>
    <property type="molecule type" value="Genomic_DNA"/>
</dbReference>
<gene>
    <name evidence="2" type="ORF">SAMN05421771_0108</name>
</gene>
<dbReference type="Proteomes" id="UP000199024">
    <property type="component" value="Unassembled WGS sequence"/>
</dbReference>
<feature type="chain" id="PRO_5011671073" description="Opacity protein" evidence="1">
    <location>
        <begin position="32"/>
        <end position="273"/>
    </location>
</feature>